<dbReference type="InterPro" id="IPR011529">
    <property type="entry name" value="Glu_5kinase"/>
</dbReference>
<dbReference type="EMBL" id="PDLO01000001">
    <property type="protein sequence ID" value="PHL00557.1"/>
    <property type="molecule type" value="Genomic_DNA"/>
</dbReference>
<evidence type="ECO:0000256" key="5">
    <source>
        <dbReference type="ARBA" id="ARBA00022741"/>
    </source>
</evidence>
<dbReference type="PANTHER" id="PTHR43654:SF1">
    <property type="entry name" value="ISOPENTENYL PHOSPHATE KINASE"/>
    <property type="match status" value="1"/>
</dbReference>
<dbReference type="GO" id="GO:0005524">
    <property type="term" value="F:ATP binding"/>
    <property type="evidence" value="ECO:0007669"/>
    <property type="project" value="UniProtKB-KW"/>
</dbReference>
<dbReference type="PIRSF" id="PIRSF000729">
    <property type="entry name" value="GK"/>
    <property type="match status" value="1"/>
</dbReference>
<evidence type="ECO:0000259" key="9">
    <source>
        <dbReference type="Pfam" id="PF00696"/>
    </source>
</evidence>
<evidence type="ECO:0000256" key="2">
    <source>
        <dbReference type="ARBA" id="ARBA00022605"/>
    </source>
</evidence>
<dbReference type="SUPFAM" id="SSF53633">
    <property type="entry name" value="Carbamate kinase-like"/>
    <property type="match status" value="1"/>
</dbReference>
<keyword evidence="5 8" id="KW-0547">Nucleotide-binding</keyword>
<dbReference type="AlphaFoldDB" id="A0A2G0CKR1"/>
<dbReference type="UniPathway" id="UPA00098">
    <property type="reaction ID" value="UER00359"/>
</dbReference>
<comment type="catalytic activity">
    <reaction evidence="8">
        <text>L-glutamate + ATP = L-glutamyl 5-phosphate + ADP</text>
        <dbReference type="Rhea" id="RHEA:14877"/>
        <dbReference type="ChEBI" id="CHEBI:29985"/>
        <dbReference type="ChEBI" id="CHEBI:30616"/>
        <dbReference type="ChEBI" id="CHEBI:58274"/>
        <dbReference type="ChEBI" id="CHEBI:456216"/>
        <dbReference type="EC" id="2.7.2.11"/>
    </reaction>
</comment>
<accession>A0A2G0CKR1</accession>
<keyword evidence="4 8" id="KW-0808">Transferase</keyword>
<keyword evidence="7 8" id="KW-0067">ATP-binding</keyword>
<dbReference type="EC" id="2.7.2.11" evidence="8"/>
<feature type="binding site" evidence="8">
    <location>
        <position position="48"/>
    </location>
    <ligand>
        <name>substrate</name>
    </ligand>
</feature>
<dbReference type="InterPro" id="IPR001048">
    <property type="entry name" value="Asp/Glu/Uridylate_kinase"/>
</dbReference>
<feature type="binding site" evidence="8">
    <location>
        <position position="147"/>
    </location>
    <ligand>
        <name>substrate</name>
    </ligand>
</feature>
<dbReference type="Proteomes" id="UP000226437">
    <property type="component" value="Unassembled WGS sequence"/>
</dbReference>
<dbReference type="OrthoDB" id="9804434at2"/>
<dbReference type="CDD" id="cd04242">
    <property type="entry name" value="AAK_G5K_ProB"/>
    <property type="match status" value="1"/>
</dbReference>
<keyword evidence="6 8" id="KW-0418">Kinase</keyword>
<keyword evidence="11" id="KW-1185">Reference proteome</keyword>
<comment type="caution">
    <text evidence="8">Lacks conserved residue(s) required for the propagation of feature annotation.</text>
</comment>
<dbReference type="GO" id="GO:0005829">
    <property type="term" value="C:cytosol"/>
    <property type="evidence" value="ECO:0007669"/>
    <property type="project" value="TreeGrafter"/>
</dbReference>
<dbReference type="FunFam" id="3.40.1160.10:FF:000006">
    <property type="entry name" value="Glutamate 5-kinase"/>
    <property type="match status" value="1"/>
</dbReference>
<keyword evidence="2 8" id="KW-0028">Amino-acid biosynthesis</keyword>
<dbReference type="PANTHER" id="PTHR43654">
    <property type="entry name" value="GLUTAMATE 5-KINASE"/>
    <property type="match status" value="1"/>
</dbReference>
<protein>
    <recommendedName>
        <fullName evidence="8">Glutamate 5-kinase</fullName>
        <ecNumber evidence="8">2.7.2.11</ecNumber>
    </recommendedName>
    <alternativeName>
        <fullName evidence="8">Gamma-glutamyl kinase</fullName>
        <shortName evidence="8">GK</shortName>
    </alternativeName>
</protein>
<gene>
    <name evidence="8 10" type="primary">proB</name>
    <name evidence="10" type="ORF">CGL56_05030</name>
</gene>
<keyword evidence="3 8" id="KW-0641">Proline biosynthesis</keyword>
<dbReference type="PRINTS" id="PR00474">
    <property type="entry name" value="GLU5KINASE"/>
</dbReference>
<sequence length="261" mass="27955">MYKRLVIKVGTNVLTRADGRLDVTSISGLVDQIAALKQRGVELVLVSSGAVGAGRELLPERPDDGAVAQRQMYSAIGQVRLMELYRQLFAGHRLLCAQVLATKGDFRDDLHYDNMLNCFRALLVDEIVPVVNENDVVAVTELMFTDNDELAGLVARMLKADALVILSSVEGLYDGPPDGADSRLISFVDPADRDSDRVVQARKSSGGRGGMATKLRIARETAAAGIPVLIGNGRRPGILHQLVKGGWPGTVVGGAGNSQRP</sequence>
<dbReference type="HAMAP" id="MF_00456">
    <property type="entry name" value="ProB"/>
    <property type="match status" value="1"/>
</dbReference>
<reference evidence="10 11" key="1">
    <citation type="submission" date="2017-10" db="EMBL/GenBank/DDBJ databases">
        <title>The draft genome sequence of Lewinella marina KCTC 32374.</title>
        <authorList>
            <person name="Wang K."/>
        </authorList>
    </citation>
    <scope>NUCLEOTIDE SEQUENCE [LARGE SCALE GENOMIC DNA]</scope>
    <source>
        <strain evidence="10 11">MKG-38</strain>
    </source>
</reference>
<feature type="binding site" evidence="8">
    <location>
        <position position="135"/>
    </location>
    <ligand>
        <name>substrate</name>
    </ligand>
</feature>
<evidence type="ECO:0000256" key="8">
    <source>
        <dbReference type="HAMAP-Rule" id="MF_00456"/>
    </source>
</evidence>
<dbReference type="InterPro" id="IPR036393">
    <property type="entry name" value="AceGlu_kinase-like_sf"/>
</dbReference>
<evidence type="ECO:0000256" key="4">
    <source>
        <dbReference type="ARBA" id="ARBA00022679"/>
    </source>
</evidence>
<dbReference type="RefSeq" id="WP_099105533.1">
    <property type="nucleotide sequence ID" value="NZ_JAATJF010000001.1"/>
</dbReference>
<comment type="pathway">
    <text evidence="8">Amino-acid biosynthesis; L-proline biosynthesis; L-glutamate 5-semialdehyde from L-glutamate: step 1/2.</text>
</comment>
<comment type="caution">
    <text evidence="10">The sequence shown here is derived from an EMBL/GenBank/DDBJ whole genome shotgun (WGS) entry which is preliminary data.</text>
</comment>
<comment type="similarity">
    <text evidence="8">Belongs to the glutamate 5-kinase family.</text>
</comment>
<dbReference type="InterPro" id="IPR041739">
    <property type="entry name" value="G5K_ProB"/>
</dbReference>
<organism evidence="10 11">
    <name type="scientific">Neolewinella marina</name>
    <dbReference type="NCBI Taxonomy" id="438751"/>
    <lineage>
        <taxon>Bacteria</taxon>
        <taxon>Pseudomonadati</taxon>
        <taxon>Bacteroidota</taxon>
        <taxon>Saprospiria</taxon>
        <taxon>Saprospirales</taxon>
        <taxon>Lewinellaceae</taxon>
        <taxon>Neolewinella</taxon>
    </lineage>
</organism>
<dbReference type="NCBIfam" id="TIGR01027">
    <property type="entry name" value="proB"/>
    <property type="match status" value="1"/>
</dbReference>
<dbReference type="Gene3D" id="3.40.1160.10">
    <property type="entry name" value="Acetylglutamate kinase-like"/>
    <property type="match status" value="1"/>
</dbReference>
<dbReference type="GO" id="GO:0004349">
    <property type="term" value="F:glutamate 5-kinase activity"/>
    <property type="evidence" value="ECO:0007669"/>
    <property type="project" value="UniProtKB-UniRule"/>
</dbReference>
<dbReference type="InterPro" id="IPR001057">
    <property type="entry name" value="Glu/AcGlu_kinase"/>
</dbReference>
<feature type="domain" description="Aspartate/glutamate/uridylate kinase" evidence="9">
    <location>
        <begin position="3"/>
        <end position="232"/>
    </location>
</feature>
<name>A0A2G0CKR1_9BACT</name>
<comment type="subcellular location">
    <subcellularLocation>
        <location evidence="8">Cytoplasm</location>
    </subcellularLocation>
</comment>
<evidence type="ECO:0000313" key="11">
    <source>
        <dbReference type="Proteomes" id="UP000226437"/>
    </source>
</evidence>
<comment type="function">
    <text evidence="8">Catalyzes the transfer of a phosphate group to glutamate to form L-glutamate 5-phosphate.</text>
</comment>
<proteinExistence type="inferred from homology"/>
<evidence type="ECO:0000313" key="10">
    <source>
        <dbReference type="EMBL" id="PHL00557.1"/>
    </source>
</evidence>
<keyword evidence="1 8" id="KW-0963">Cytoplasm</keyword>
<dbReference type="GO" id="GO:0055129">
    <property type="term" value="P:L-proline biosynthetic process"/>
    <property type="evidence" value="ECO:0007669"/>
    <property type="project" value="UniProtKB-UniRule"/>
</dbReference>
<evidence type="ECO:0000256" key="7">
    <source>
        <dbReference type="ARBA" id="ARBA00022840"/>
    </source>
</evidence>
<evidence type="ECO:0000256" key="6">
    <source>
        <dbReference type="ARBA" id="ARBA00022777"/>
    </source>
</evidence>
<evidence type="ECO:0000256" key="1">
    <source>
        <dbReference type="ARBA" id="ARBA00022490"/>
    </source>
</evidence>
<dbReference type="Pfam" id="PF00696">
    <property type="entry name" value="AA_kinase"/>
    <property type="match status" value="1"/>
</dbReference>
<feature type="binding site" evidence="8">
    <location>
        <position position="8"/>
    </location>
    <ligand>
        <name>ATP</name>
        <dbReference type="ChEBI" id="CHEBI:30616"/>
    </ligand>
</feature>
<dbReference type="InterPro" id="IPR005715">
    <property type="entry name" value="Glu_5kinase/COase_Synthase"/>
</dbReference>
<evidence type="ECO:0000256" key="3">
    <source>
        <dbReference type="ARBA" id="ARBA00022650"/>
    </source>
</evidence>